<sequence>MLTVAKVRTVGTELTSADRFLPAGRGMRMRAAGIRLFVLTRRGAPRPPGARCLPRSRFPRPDVTVLCPFPPALARPRSALKRPPSAALIDRSAGAELDGGGGGEKIEKTSATESVPRRGHRRPRGQSRCRGLSLSVSPPFFFTSCPGSPVLFFMSGTSHRRSPSFFVEFHLPQPLVEYISTFTTRPALWVARDFLADALAESLPLLLPVPSCVVVGCFATWDREYVTLVFSVSATDLTSQALCSLLVVVLDDWTGYLGSLYGQSLPANAEPPLPPLDLALVELTSLILLPTSAGDLARLA</sequence>
<evidence type="ECO:0000256" key="1">
    <source>
        <dbReference type="SAM" id="MobiDB-lite"/>
    </source>
</evidence>
<evidence type="ECO:0000313" key="2">
    <source>
        <dbReference type="EMBL" id="QDZ17481.1"/>
    </source>
</evidence>
<dbReference type="RefSeq" id="YP_010087280.1">
    <property type="nucleotide sequence ID" value="NC_055526.1"/>
</dbReference>
<feature type="region of interest" description="Disordered" evidence="1">
    <location>
        <begin position="92"/>
        <end position="130"/>
    </location>
</feature>
<dbReference type="GeneID" id="65102543"/>
<feature type="compositionally biased region" description="Basic residues" evidence="1">
    <location>
        <begin position="117"/>
        <end position="127"/>
    </location>
</feature>
<organism evidence="2 3">
    <name type="scientific">Ovine adenovirus 8</name>
    <dbReference type="NCBI Taxonomy" id="2601527"/>
    <lineage>
        <taxon>Viruses</taxon>
        <taxon>Varidnaviria</taxon>
        <taxon>Bamfordvirae</taxon>
        <taxon>Preplasmiviricota</taxon>
        <taxon>Polisuviricotina</taxon>
        <taxon>Pharingeaviricetes</taxon>
        <taxon>Rowavirales</taxon>
        <taxon>Adenoviridae</taxon>
        <taxon>Mastadenovirus</taxon>
        <taxon>Mastadenovirus ovisoctavum</taxon>
    </lineage>
</organism>
<reference evidence="2 3" key="1">
    <citation type="journal article" date="2019" name="Arch. Virol.">
        <title>Isolation and complete genome sequence analysis of a novel ovine adenovirus type representing a possible new mastadenovirus species.</title>
        <authorList>
            <person name="Vidovszky M.Z."/>
            <person name="Szeredi L."/>
            <person name="Doszpoly A."/>
            <person name="Harrach B."/>
            <person name="Hornyak A."/>
        </authorList>
    </citation>
    <scope>NUCLEOTIDE SEQUENCE [LARGE SCALE GENOMIC DNA]</scope>
    <source>
        <strain evidence="2 3">7508</strain>
    </source>
</reference>
<accession>A0A5B8MBK5</accession>
<protein>
    <submittedName>
        <fullName evidence="2">E4 ORF-1</fullName>
    </submittedName>
</protein>
<evidence type="ECO:0000313" key="3">
    <source>
        <dbReference type="Proteomes" id="UP000501954"/>
    </source>
</evidence>
<name>A0A5B8MBK5_9ADEN</name>
<dbReference type="KEGG" id="vg:65102543"/>
<dbReference type="Proteomes" id="UP000501954">
    <property type="component" value="Segment"/>
</dbReference>
<dbReference type="EMBL" id="MK518392">
    <property type="protein sequence ID" value="QDZ17481.1"/>
    <property type="molecule type" value="Genomic_DNA"/>
</dbReference>
<proteinExistence type="predicted"/>
<keyword evidence="3" id="KW-1185">Reference proteome</keyword>